<dbReference type="Pfam" id="PF06527">
    <property type="entry name" value="TniQ"/>
    <property type="match status" value="1"/>
</dbReference>
<dbReference type="RefSeq" id="WP_107326020.1">
    <property type="nucleotide sequence ID" value="NZ_NHSP01000073.1"/>
</dbReference>
<organism evidence="2 3">
    <name type="scientific">Phaeovulum veldkampii DSM 11550</name>
    <dbReference type="NCBI Taxonomy" id="1185920"/>
    <lineage>
        <taxon>Bacteria</taxon>
        <taxon>Pseudomonadati</taxon>
        <taxon>Pseudomonadota</taxon>
        <taxon>Alphaproteobacteria</taxon>
        <taxon>Rhodobacterales</taxon>
        <taxon>Paracoccaceae</taxon>
        <taxon>Phaeovulum</taxon>
    </lineage>
</organism>
<protein>
    <recommendedName>
        <fullName evidence="1">TniQ domain-containing protein</fullName>
    </recommendedName>
</protein>
<dbReference type="AlphaFoldDB" id="A0A2T4JAS0"/>
<dbReference type="InterPro" id="IPR009492">
    <property type="entry name" value="TniQ"/>
</dbReference>
<evidence type="ECO:0000259" key="1">
    <source>
        <dbReference type="Pfam" id="PF06527"/>
    </source>
</evidence>
<dbReference type="EMBL" id="PZKF01000049">
    <property type="protein sequence ID" value="PTE14928.1"/>
    <property type="molecule type" value="Genomic_DNA"/>
</dbReference>
<feature type="domain" description="TniQ" evidence="1">
    <location>
        <begin position="9"/>
        <end position="139"/>
    </location>
</feature>
<evidence type="ECO:0000313" key="2">
    <source>
        <dbReference type="EMBL" id="PTE14928.1"/>
    </source>
</evidence>
<sequence>MALHPILPVVDGESLTSYLARVAPFHGKVHVYRFLDMIEFPRSAAMAPRPDTLNRLSNLLGLPEETLVRMTFIPVANRARSLCGEAVHAEFAKLDKTSFCPACLLADGRPGSPSGGARVGRVLWQVEHIRACPVHGIALFRRQNASYAERFQLMSQVAPDDAGLQALVDDALSLAPSDLQAYVEGRLAGGTGPAWLDEQPLDLAARACEMLGVIISEGAHCNLNTLSEAAWHRAGHVGFGFAARGALGIRDALQSIFDQFVKDDLTGGPQKMFGRLYQWLQFNRNARPKGPIRDVVREFIMDRFPVEVGDDLFGEPVEMRRVHTVGSLARVTGQHPKTLNRAIVLTGLADGDPDVSLGGRSFDAVAAEALARRIKTSLPVLALPDFLNCNRTQAEQLVRTGIIPRISDMDEATGVLKGVALEHAQTFLTNFMSKATRVAAPSDGMQDILTASITSRWPVLDIVGAVLSGGLSRVEVVDPALKFKGILVHPAEVATALANLTASGLISLERAVEVIGLSPLAAVAVLNMTAPDGTDYIPKHFVTNAKGVGVRMFLAPEIQSFRDAHIGLVELAASEGVSSKSMKSFLSGKGIHPLPARQAAAPNIYRRSDIAA</sequence>
<dbReference type="OrthoDB" id="7595282at2"/>
<reference evidence="2 3" key="1">
    <citation type="submission" date="2018-03" db="EMBL/GenBank/DDBJ databases">
        <title>Rhodobacter veldkampii.</title>
        <authorList>
            <person name="Meyer T.E."/>
            <person name="Miller S."/>
            <person name="Lodha T."/>
            <person name="Gandham S."/>
            <person name="Chintalapati S."/>
            <person name="Chintalapati V.R."/>
        </authorList>
    </citation>
    <scope>NUCLEOTIDE SEQUENCE [LARGE SCALE GENOMIC DNA]</scope>
    <source>
        <strain evidence="2 3">DSM 11550</strain>
    </source>
</reference>
<dbReference type="Proteomes" id="UP000241899">
    <property type="component" value="Unassembled WGS sequence"/>
</dbReference>
<comment type="caution">
    <text evidence="2">The sequence shown here is derived from an EMBL/GenBank/DDBJ whole genome shotgun (WGS) entry which is preliminary data.</text>
</comment>
<gene>
    <name evidence="2" type="ORF">C5F46_14320</name>
</gene>
<evidence type="ECO:0000313" key="3">
    <source>
        <dbReference type="Proteomes" id="UP000241899"/>
    </source>
</evidence>
<name>A0A2T4JAS0_9RHOB</name>
<accession>A0A2T4JAS0</accession>
<proteinExistence type="predicted"/>
<keyword evidence="3" id="KW-1185">Reference proteome</keyword>